<dbReference type="PANTHER" id="PTHR10339:SF25">
    <property type="entry name" value="SECRETED EXOENZYME S"/>
    <property type="match status" value="1"/>
</dbReference>
<accession>A0A1A2VPI8</accession>
<feature type="compositionally biased region" description="Pro residues" evidence="8">
    <location>
        <begin position="515"/>
        <end position="529"/>
    </location>
</feature>
<feature type="compositionally biased region" description="Basic and acidic residues" evidence="8">
    <location>
        <begin position="635"/>
        <end position="672"/>
    </location>
</feature>
<dbReference type="GO" id="GO:0016779">
    <property type="term" value="F:nucleotidyltransferase activity"/>
    <property type="evidence" value="ECO:0007669"/>
    <property type="project" value="UniProtKB-KW"/>
</dbReference>
<keyword evidence="2" id="KW-0964">Secreted</keyword>
<evidence type="ECO:0000256" key="3">
    <source>
        <dbReference type="ARBA" id="ARBA00022656"/>
    </source>
</evidence>
<protein>
    <submittedName>
        <fullName evidence="11">NAD(+)--arginine ADP-ribosyltransferase Mav</fullName>
    </submittedName>
</protein>
<keyword evidence="5 11" id="KW-0808">Transferase</keyword>
<dbReference type="PROSITE" id="PS51996">
    <property type="entry name" value="TR_MART"/>
    <property type="match status" value="1"/>
</dbReference>
<feature type="compositionally biased region" description="Pro residues" evidence="8">
    <location>
        <begin position="543"/>
        <end position="563"/>
    </location>
</feature>
<evidence type="ECO:0000256" key="1">
    <source>
        <dbReference type="ARBA" id="ARBA00004613"/>
    </source>
</evidence>
<keyword evidence="7" id="KW-0843">Virulence</keyword>
<evidence type="ECO:0000313" key="12">
    <source>
        <dbReference type="Proteomes" id="UP000092207"/>
    </source>
</evidence>
<dbReference type="InterPro" id="IPR057746">
    <property type="entry name" value="CpnT-like_N"/>
</dbReference>
<evidence type="ECO:0000256" key="6">
    <source>
        <dbReference type="ARBA" id="ARBA00022695"/>
    </source>
</evidence>
<dbReference type="AlphaFoldDB" id="A0A1A2VPI8"/>
<proteinExistence type="predicted"/>
<evidence type="ECO:0000313" key="11">
    <source>
        <dbReference type="EMBL" id="OBI02513.1"/>
    </source>
</evidence>
<dbReference type="Gene3D" id="3.90.176.10">
    <property type="entry name" value="Toxin ADP-ribosyltransferase, Chain A, domain 1"/>
    <property type="match status" value="1"/>
</dbReference>
<dbReference type="GO" id="GO:0090729">
    <property type="term" value="F:toxin activity"/>
    <property type="evidence" value="ECO:0007669"/>
    <property type="project" value="UniProtKB-KW"/>
</dbReference>
<organism evidence="11 12">
    <name type="scientific">Mycobacterium scrofulaceum</name>
    <dbReference type="NCBI Taxonomy" id="1783"/>
    <lineage>
        <taxon>Bacteria</taxon>
        <taxon>Bacillati</taxon>
        <taxon>Actinomycetota</taxon>
        <taxon>Actinomycetes</taxon>
        <taxon>Mycobacteriales</taxon>
        <taxon>Mycobacteriaceae</taxon>
        <taxon>Mycobacterium</taxon>
    </lineage>
</organism>
<evidence type="ECO:0000256" key="4">
    <source>
        <dbReference type="ARBA" id="ARBA00022676"/>
    </source>
</evidence>
<feature type="compositionally biased region" description="Pro residues" evidence="8">
    <location>
        <begin position="571"/>
        <end position="585"/>
    </location>
</feature>
<keyword evidence="3" id="KW-0800">Toxin</keyword>
<dbReference type="InterPro" id="IPR003540">
    <property type="entry name" value="ADP-ribosyltransferase"/>
</dbReference>
<evidence type="ECO:0000256" key="8">
    <source>
        <dbReference type="SAM" id="MobiDB-lite"/>
    </source>
</evidence>
<evidence type="ECO:0000256" key="5">
    <source>
        <dbReference type="ARBA" id="ARBA00022679"/>
    </source>
</evidence>
<dbReference type="Pfam" id="PF25547">
    <property type="entry name" value="WXG100_2"/>
    <property type="match status" value="1"/>
</dbReference>
<dbReference type="EMBL" id="LZJY01000224">
    <property type="protein sequence ID" value="OBI02513.1"/>
    <property type="molecule type" value="Genomic_DNA"/>
</dbReference>
<feature type="compositionally biased region" description="Pro residues" evidence="8">
    <location>
        <begin position="450"/>
        <end position="500"/>
    </location>
</feature>
<dbReference type="Pfam" id="PF03496">
    <property type="entry name" value="ADPrib_exo_Tox"/>
    <property type="match status" value="1"/>
</dbReference>
<evidence type="ECO:0000259" key="10">
    <source>
        <dbReference type="Pfam" id="PF25547"/>
    </source>
</evidence>
<feature type="domain" description="Outer membrane channel protein CpnT-like N-terminal" evidence="10">
    <location>
        <begin position="133"/>
        <end position="232"/>
    </location>
</feature>
<dbReference type="PANTHER" id="PTHR10339">
    <property type="entry name" value="ADP-RIBOSYLTRANSFERASE"/>
    <property type="match status" value="1"/>
</dbReference>
<feature type="compositionally biased region" description="Low complexity" evidence="8">
    <location>
        <begin position="530"/>
        <end position="542"/>
    </location>
</feature>
<dbReference type="RefSeq" id="WP_067306224.1">
    <property type="nucleotide sequence ID" value="NZ_LZJY01000224.1"/>
</dbReference>
<sequence>MAPLACDSTALDRAGATVLATGESLGSVISALTAALAGSAGMTGDDPVGAALGRSYDGAAAKVIDAMASTRNGLCSIGDGVRVSAHNYAVADAQSDVTGRAAGLPTPQVTAPLTVGAKPPSAVGAGTGAPAGWGWVAPYIGMIWPTGDSAKLRAAAVAWASAGASFMATETAAGGGTMAAIAAQQIPEGAAIDKALTDASESTINVARQCQTIATQLNNYAAKVDKVHAAILDLLSRICDPLTGIKEVWDLLTDEDEDEIKRIADDIRTVVNNFAQEAETLGHQLSATMSAAAAAAEAMGRWAGKEWDHFLHGTEVGRFLGHVGRSLKGLGVEGYDYLEGLNQFSPTRLQSDPVGFIKDTVGMVEGEATLAGLGPDGLHGAGQAWKALGKNIIHWDDWASHPDEAFGKTLFDVATLAVPGGPLWKLGKWGRDAAAALRGARLPEGVKPPSVKPPIEPPPTGPKPPESGQPAPPGKPEPGRPAPPASGKPAPGPADGPLPHSPTESKPPVGEKPPAGEPPKPAAAPPGPDGKPAVPAPADQAPLPHPKPAEPAPAHAPPSPGGEPAPSGGLPSPPETPHLPTPPSIPMGGGPAEATPPGLGEMPHAQEPGLHPPEPHGGAPHDGGPPPGDGGSTHPPDEGSPHPPDRVNGPHDGNGHGPHDSNPENGRDDHLPLHPFNSDDLEAFAHYTGPGYQDLNFALREGALDATQQARVDALHKALEKLPTYEGTVVRGTNLPTEVLEQYKPGDIITEPAFTSTSTDPTVAQSPTFAGNTEFRIWSTTGRDISSVSMYPGEQEILFPAGSKFYVVSKTVDPTTGRTIIEMIER</sequence>
<evidence type="ECO:0000256" key="7">
    <source>
        <dbReference type="ARBA" id="ARBA00023026"/>
    </source>
</evidence>
<reference evidence="11 12" key="1">
    <citation type="submission" date="2016-06" db="EMBL/GenBank/DDBJ databases">
        <authorList>
            <person name="Kjaerup R.B."/>
            <person name="Dalgaard T.S."/>
            <person name="Juul-Madsen H.R."/>
        </authorList>
    </citation>
    <scope>NUCLEOTIDE SEQUENCE [LARGE SCALE GENOMIC DNA]</scope>
    <source>
        <strain evidence="11 12">E2838</strain>
    </source>
</reference>
<feature type="domain" description="ADP ribosyltransferase" evidence="9">
    <location>
        <begin position="677"/>
        <end position="821"/>
    </location>
</feature>
<name>A0A1A2VPI8_MYCSC</name>
<gene>
    <name evidence="11" type="ORF">A5679_01290</name>
</gene>
<dbReference type="Proteomes" id="UP000092207">
    <property type="component" value="Unassembled WGS sequence"/>
</dbReference>
<dbReference type="GO" id="GO:0003950">
    <property type="term" value="F:NAD+ poly-ADP-ribosyltransferase activity"/>
    <property type="evidence" value="ECO:0007669"/>
    <property type="project" value="TreeGrafter"/>
</dbReference>
<dbReference type="GO" id="GO:0005576">
    <property type="term" value="C:extracellular region"/>
    <property type="evidence" value="ECO:0007669"/>
    <property type="project" value="UniProtKB-SubCell"/>
</dbReference>
<dbReference type="InterPro" id="IPR050999">
    <property type="entry name" value="ADP-ribosyltransferase_ARG"/>
</dbReference>
<comment type="subcellular location">
    <subcellularLocation>
        <location evidence="1">Secreted</location>
    </subcellularLocation>
</comment>
<feature type="region of interest" description="Disordered" evidence="8">
    <location>
        <begin position="441"/>
        <end position="677"/>
    </location>
</feature>
<comment type="caution">
    <text evidence="11">The sequence shown here is derived from an EMBL/GenBank/DDBJ whole genome shotgun (WGS) entry which is preliminary data.</text>
</comment>
<dbReference type="SUPFAM" id="SSF56399">
    <property type="entry name" value="ADP-ribosylation"/>
    <property type="match status" value="1"/>
</dbReference>
<keyword evidence="4" id="KW-0328">Glycosyltransferase</keyword>
<evidence type="ECO:0000259" key="9">
    <source>
        <dbReference type="Pfam" id="PF03496"/>
    </source>
</evidence>
<keyword evidence="6" id="KW-0548">Nucleotidyltransferase</keyword>
<evidence type="ECO:0000256" key="2">
    <source>
        <dbReference type="ARBA" id="ARBA00022525"/>
    </source>
</evidence>